<dbReference type="Proteomes" id="UP001200313">
    <property type="component" value="Unassembled WGS sequence"/>
</dbReference>
<dbReference type="RefSeq" id="WP_006874692.1">
    <property type="nucleotide sequence ID" value="NZ_JAKNJB010000034.1"/>
</dbReference>
<dbReference type="EMBL" id="JAKNJB010000034">
    <property type="protein sequence ID" value="MCG4528444.1"/>
    <property type="molecule type" value="Genomic_DNA"/>
</dbReference>
<reference evidence="1 2" key="1">
    <citation type="submission" date="2022-01" db="EMBL/GenBank/DDBJ databases">
        <title>Collection of gut derived symbiotic bacterial strains cultured from healthy donors.</title>
        <authorList>
            <person name="Lin H."/>
            <person name="Kohout C."/>
            <person name="Waligurski E."/>
            <person name="Pamer E.G."/>
        </authorList>
    </citation>
    <scope>NUCLEOTIDE SEQUENCE [LARGE SCALE GENOMIC DNA]</scope>
    <source>
        <strain evidence="1 2">DFI.3.7</strain>
    </source>
</reference>
<accession>A0ABS9MCA1</accession>
<keyword evidence="2" id="KW-1185">Reference proteome</keyword>
<name>A0ABS9MCA1_9FIRM</name>
<sequence>MKVFRKKKREIIIDGHAFSWIVNETATHVKVRCYSLKSTYIEVIFNWGIATWAINFYQPSVVSTMIQYAIKLGWKYQLKNQIIVVPANESEQWAKDAGIIIDCN</sequence>
<protein>
    <submittedName>
        <fullName evidence="1">Uncharacterized protein</fullName>
    </submittedName>
</protein>
<evidence type="ECO:0000313" key="1">
    <source>
        <dbReference type="EMBL" id="MCG4528444.1"/>
    </source>
</evidence>
<comment type="caution">
    <text evidence="1">The sequence shown here is derived from an EMBL/GenBank/DDBJ whole genome shotgun (WGS) entry which is preliminary data.</text>
</comment>
<proteinExistence type="predicted"/>
<organism evidence="1 2">
    <name type="scientific">Intestinimonas massiliensis</name>
    <name type="common">ex Afouda et al. 2020</name>
    <dbReference type="NCBI Taxonomy" id="1673721"/>
    <lineage>
        <taxon>Bacteria</taxon>
        <taxon>Bacillati</taxon>
        <taxon>Bacillota</taxon>
        <taxon>Clostridia</taxon>
        <taxon>Eubacteriales</taxon>
        <taxon>Intestinimonas</taxon>
    </lineage>
</organism>
<gene>
    <name evidence="1" type="ORF">L0P79_15415</name>
</gene>
<evidence type="ECO:0000313" key="2">
    <source>
        <dbReference type="Proteomes" id="UP001200313"/>
    </source>
</evidence>